<dbReference type="GO" id="GO:0045892">
    <property type="term" value="P:negative regulation of DNA-templated transcription"/>
    <property type="evidence" value="ECO:0007669"/>
    <property type="project" value="InterPro"/>
</dbReference>
<reference evidence="11 12" key="1">
    <citation type="journal article" date="2013" name="Genome Announc.">
        <title>Draft Genome Sequence for Desulfovibrio africanus Strain PCS.</title>
        <authorList>
            <person name="Brown S.D."/>
            <person name="Utturkar S.M."/>
            <person name="Arkin A.P."/>
            <person name="Deutschbauer A.M."/>
            <person name="Elias D.A."/>
            <person name="Hazen T.C."/>
            <person name="Chakraborty R."/>
        </authorList>
    </citation>
    <scope>NUCLEOTIDE SEQUENCE [LARGE SCALE GENOMIC DNA]</scope>
    <source>
        <strain evidence="11 12">PCS</strain>
    </source>
</reference>
<comment type="similarity">
    <text evidence="1">Belongs to the FlgM family.</text>
</comment>
<dbReference type="SUPFAM" id="SSF101498">
    <property type="entry name" value="Anti-sigma factor FlgM"/>
    <property type="match status" value="1"/>
</dbReference>
<dbReference type="GO" id="GO:0044781">
    <property type="term" value="P:bacterial-type flagellum organization"/>
    <property type="evidence" value="ECO:0007669"/>
    <property type="project" value="UniProtKB-KW"/>
</dbReference>
<keyword evidence="6" id="KW-0804">Transcription</keyword>
<protein>
    <recommendedName>
        <fullName evidence="2">Negative regulator of flagellin synthesis</fullName>
    </recommendedName>
    <alternativeName>
        <fullName evidence="8">Anti-sigma-28 factor</fullName>
    </alternativeName>
</protein>
<feature type="region of interest" description="Disordered" evidence="9">
    <location>
        <begin position="14"/>
        <end position="40"/>
    </location>
</feature>
<feature type="domain" description="Anti-sigma-28 factor FlgM C-terminal" evidence="10">
    <location>
        <begin position="38"/>
        <end position="91"/>
    </location>
</feature>
<dbReference type="Pfam" id="PF04316">
    <property type="entry name" value="FlgM"/>
    <property type="match status" value="1"/>
</dbReference>
<keyword evidence="3" id="KW-0678">Repressor</keyword>
<feature type="compositionally biased region" description="Basic and acidic residues" evidence="9">
    <location>
        <begin position="16"/>
        <end position="36"/>
    </location>
</feature>
<dbReference type="AlphaFoldDB" id="M5PY65"/>
<dbReference type="InterPro" id="IPR007412">
    <property type="entry name" value="FlgM"/>
</dbReference>
<evidence type="ECO:0000313" key="12">
    <source>
        <dbReference type="Proteomes" id="UP000011922"/>
    </source>
</evidence>
<comment type="caution">
    <text evidence="11">The sequence shown here is derived from an EMBL/GenBank/DDBJ whole genome shotgun (WGS) entry which is preliminary data.</text>
</comment>
<name>M5PY65_DESAF</name>
<keyword evidence="5" id="KW-0805">Transcription regulation</keyword>
<dbReference type="PATRIC" id="fig|1262666.3.peg.631"/>
<dbReference type="OrthoDB" id="9797114at2"/>
<accession>M5PY65</accession>
<evidence type="ECO:0000256" key="2">
    <source>
        <dbReference type="ARBA" id="ARBA00017823"/>
    </source>
</evidence>
<evidence type="ECO:0000259" key="10">
    <source>
        <dbReference type="Pfam" id="PF04316"/>
    </source>
</evidence>
<organism evidence="11 12">
    <name type="scientific">Desulfocurvibacter africanus PCS</name>
    <dbReference type="NCBI Taxonomy" id="1262666"/>
    <lineage>
        <taxon>Bacteria</taxon>
        <taxon>Pseudomonadati</taxon>
        <taxon>Thermodesulfobacteriota</taxon>
        <taxon>Desulfovibrionia</taxon>
        <taxon>Desulfovibrionales</taxon>
        <taxon>Desulfovibrionaceae</taxon>
        <taxon>Desulfocurvibacter</taxon>
    </lineage>
</organism>
<proteinExistence type="inferred from homology"/>
<gene>
    <name evidence="11" type="ORF">PCS_00631</name>
</gene>
<evidence type="ECO:0000256" key="4">
    <source>
        <dbReference type="ARBA" id="ARBA00022795"/>
    </source>
</evidence>
<dbReference type="Proteomes" id="UP000011922">
    <property type="component" value="Unassembled WGS sequence"/>
</dbReference>
<evidence type="ECO:0000256" key="6">
    <source>
        <dbReference type="ARBA" id="ARBA00023163"/>
    </source>
</evidence>
<dbReference type="RefSeq" id="WP_005983975.1">
    <property type="nucleotide sequence ID" value="NZ_AOSV01000003.1"/>
</dbReference>
<evidence type="ECO:0000256" key="1">
    <source>
        <dbReference type="ARBA" id="ARBA00005322"/>
    </source>
</evidence>
<evidence type="ECO:0000313" key="11">
    <source>
        <dbReference type="EMBL" id="EMG38989.1"/>
    </source>
</evidence>
<dbReference type="InterPro" id="IPR035890">
    <property type="entry name" value="Anti-sigma-28_factor_FlgM_sf"/>
</dbReference>
<sequence>MEIKNLLEGRGAYKQGKIDRTGTEAKSKTTDAESRGSDTVVLSEEARLRGQALQVANLDSGVRTDRVQELRERVKDGTYEPNLRKVAENLLRQDLDLFI</sequence>
<evidence type="ECO:0000256" key="9">
    <source>
        <dbReference type="SAM" id="MobiDB-lite"/>
    </source>
</evidence>
<evidence type="ECO:0000256" key="5">
    <source>
        <dbReference type="ARBA" id="ARBA00023015"/>
    </source>
</evidence>
<comment type="function">
    <text evidence="7">Responsible for the coupling of flagellin expression to flagellar assembly by preventing expression of the flagellin genes when a component of the middle class of proteins is defective. It negatively regulates flagellar genes by inhibiting the activity of FliA by directly binding to FliA.</text>
</comment>
<evidence type="ECO:0000256" key="7">
    <source>
        <dbReference type="ARBA" id="ARBA00024739"/>
    </source>
</evidence>
<keyword evidence="4" id="KW-1005">Bacterial flagellum biogenesis</keyword>
<evidence type="ECO:0000256" key="3">
    <source>
        <dbReference type="ARBA" id="ARBA00022491"/>
    </source>
</evidence>
<evidence type="ECO:0000256" key="8">
    <source>
        <dbReference type="ARBA" id="ARBA00030117"/>
    </source>
</evidence>
<dbReference type="EMBL" id="AOSV01000003">
    <property type="protein sequence ID" value="EMG38989.1"/>
    <property type="molecule type" value="Genomic_DNA"/>
</dbReference>
<dbReference type="NCBIfam" id="TIGR03824">
    <property type="entry name" value="FlgM_jcvi"/>
    <property type="match status" value="1"/>
</dbReference>
<dbReference type="InterPro" id="IPR031316">
    <property type="entry name" value="FlgM_C"/>
</dbReference>